<dbReference type="Proteomes" id="UP000235965">
    <property type="component" value="Unassembled WGS sequence"/>
</dbReference>
<comment type="caution">
    <text evidence="1">The sequence shown here is derived from an EMBL/GenBank/DDBJ whole genome shotgun (WGS) entry which is preliminary data.</text>
</comment>
<dbReference type="AlphaFoldDB" id="A0A2J7RG43"/>
<proteinExistence type="predicted"/>
<feature type="non-terminal residue" evidence="1">
    <location>
        <position position="1"/>
    </location>
</feature>
<gene>
    <name evidence="1" type="ORF">B7P43_G03172</name>
</gene>
<sequence>AIACVLQKEKKKRRHKLWTKQWLERRNHFTQMDLLQELNKEDTNMRKAITPNERLTATLRYLATGRTLEDLKFSTHIFPQVLGRVIPETCEAIYNVLRKYCNVMPSVICLQCPTSQGEWKKVAKEFEDRWQFPNCIGAMDGVSDGGVFQSTDFYRKLKSGSLNVPKNFLRSKIQNQYTPLECLDDEDFETGNVTPGYRCSQFMDLERRQQYFPTQDAKLVGELFLEYFNNEGNVPWQDKFCF</sequence>
<organism evidence="1 2">
    <name type="scientific">Cryptotermes secundus</name>
    <dbReference type="NCBI Taxonomy" id="105785"/>
    <lineage>
        <taxon>Eukaryota</taxon>
        <taxon>Metazoa</taxon>
        <taxon>Ecdysozoa</taxon>
        <taxon>Arthropoda</taxon>
        <taxon>Hexapoda</taxon>
        <taxon>Insecta</taxon>
        <taxon>Pterygota</taxon>
        <taxon>Neoptera</taxon>
        <taxon>Polyneoptera</taxon>
        <taxon>Dictyoptera</taxon>
        <taxon>Blattodea</taxon>
        <taxon>Blattoidea</taxon>
        <taxon>Termitoidae</taxon>
        <taxon>Kalotermitidae</taxon>
        <taxon>Cryptotermitinae</taxon>
        <taxon>Cryptotermes</taxon>
    </lineage>
</organism>
<protein>
    <submittedName>
        <fullName evidence="1">Uncharacterized protein</fullName>
    </submittedName>
</protein>
<dbReference type="InParanoid" id="A0A2J7RG43"/>
<dbReference type="EMBL" id="NEVH01004405">
    <property type="protein sequence ID" value="PNF39815.1"/>
    <property type="molecule type" value="Genomic_DNA"/>
</dbReference>
<name>A0A2J7RG43_9NEOP</name>
<evidence type="ECO:0000313" key="1">
    <source>
        <dbReference type="EMBL" id="PNF39815.1"/>
    </source>
</evidence>
<reference evidence="1 2" key="1">
    <citation type="submission" date="2017-12" db="EMBL/GenBank/DDBJ databases">
        <title>Hemimetabolous genomes reveal molecular basis of termite eusociality.</title>
        <authorList>
            <person name="Harrison M.C."/>
            <person name="Jongepier E."/>
            <person name="Robertson H.M."/>
            <person name="Arning N."/>
            <person name="Bitard-Feildel T."/>
            <person name="Chao H."/>
            <person name="Childers C.P."/>
            <person name="Dinh H."/>
            <person name="Doddapaneni H."/>
            <person name="Dugan S."/>
            <person name="Gowin J."/>
            <person name="Greiner C."/>
            <person name="Han Y."/>
            <person name="Hu H."/>
            <person name="Hughes D.S.T."/>
            <person name="Huylmans A.-K."/>
            <person name="Kemena C."/>
            <person name="Kremer L.P.M."/>
            <person name="Lee S.L."/>
            <person name="Lopez-Ezquerra A."/>
            <person name="Mallet L."/>
            <person name="Monroy-Kuhn J.M."/>
            <person name="Moser A."/>
            <person name="Murali S.C."/>
            <person name="Muzny D.M."/>
            <person name="Otani S."/>
            <person name="Piulachs M.-D."/>
            <person name="Poelchau M."/>
            <person name="Qu J."/>
            <person name="Schaub F."/>
            <person name="Wada-Katsumata A."/>
            <person name="Worley K.C."/>
            <person name="Xie Q."/>
            <person name="Ylla G."/>
            <person name="Poulsen M."/>
            <person name="Gibbs R.A."/>
            <person name="Schal C."/>
            <person name="Richards S."/>
            <person name="Belles X."/>
            <person name="Korb J."/>
            <person name="Bornberg-Bauer E."/>
        </authorList>
    </citation>
    <scope>NUCLEOTIDE SEQUENCE [LARGE SCALE GENOMIC DNA]</scope>
    <source>
        <tissue evidence="1">Whole body</tissue>
    </source>
</reference>
<dbReference type="STRING" id="105785.A0A2J7RG43"/>
<accession>A0A2J7RG43</accession>
<keyword evidence="2" id="KW-1185">Reference proteome</keyword>
<evidence type="ECO:0000313" key="2">
    <source>
        <dbReference type="Proteomes" id="UP000235965"/>
    </source>
</evidence>
<dbReference type="OrthoDB" id="2668416at2759"/>